<dbReference type="AlphaFoldDB" id="A0A1C7M203"/>
<dbReference type="OMA" id="ADIDWWI"/>
<dbReference type="EMBL" id="LUGG01000018">
    <property type="protein sequence ID" value="OBZ69094.1"/>
    <property type="molecule type" value="Genomic_DNA"/>
</dbReference>
<organism evidence="2 3">
    <name type="scientific">Grifola frondosa</name>
    <name type="common">Maitake</name>
    <name type="synonym">Polyporus frondosus</name>
    <dbReference type="NCBI Taxonomy" id="5627"/>
    <lineage>
        <taxon>Eukaryota</taxon>
        <taxon>Fungi</taxon>
        <taxon>Dikarya</taxon>
        <taxon>Basidiomycota</taxon>
        <taxon>Agaricomycotina</taxon>
        <taxon>Agaricomycetes</taxon>
        <taxon>Polyporales</taxon>
        <taxon>Grifolaceae</taxon>
        <taxon>Grifola</taxon>
    </lineage>
</organism>
<gene>
    <name evidence="2" type="ORF">A0H81_10766</name>
</gene>
<feature type="compositionally biased region" description="Low complexity" evidence="1">
    <location>
        <begin position="143"/>
        <end position="162"/>
    </location>
</feature>
<proteinExistence type="predicted"/>
<accession>A0A1C7M203</accession>
<protein>
    <submittedName>
        <fullName evidence="2">Uncharacterized protein</fullName>
    </submittedName>
</protein>
<reference evidence="2 3" key="1">
    <citation type="submission" date="2016-03" db="EMBL/GenBank/DDBJ databases">
        <title>Whole genome sequencing of Grifola frondosa 9006-11.</title>
        <authorList>
            <person name="Min B."/>
            <person name="Park H."/>
            <person name="Kim J.-G."/>
            <person name="Cho H."/>
            <person name="Oh Y.-L."/>
            <person name="Kong W.-S."/>
            <person name="Choi I.-G."/>
        </authorList>
    </citation>
    <scope>NUCLEOTIDE SEQUENCE [LARGE SCALE GENOMIC DNA]</scope>
    <source>
        <strain evidence="2 3">9006-11</strain>
    </source>
</reference>
<evidence type="ECO:0000313" key="3">
    <source>
        <dbReference type="Proteomes" id="UP000092993"/>
    </source>
</evidence>
<sequence>MPSLRAPSLLPPSCFSLPALPFSYQSGCQCTRTRTRRRRSRRSSGSDTHTRRVLADIDWWRVQDGQLDEPPSPSRNRDTPAPRRQRGAGVDVDDAISVIEGPRHTSIPTFWQPSAGMGTNALDNVPPSVPFWAVAVDESHGTSSPESLSPLPEFADLSISPRTPRRRRSSRSSASSLESSPESDNGSLFPMPTFTDLLSPSLTVLPPASASGRAARPSRGRVTPPLIRASSYSAVEFQISTSRRDDRFDDIPMPQLPFFSTATIDPEDLFYY</sequence>
<dbReference type="Proteomes" id="UP000092993">
    <property type="component" value="Unassembled WGS sequence"/>
</dbReference>
<feature type="region of interest" description="Disordered" evidence="1">
    <location>
        <begin position="64"/>
        <end position="93"/>
    </location>
</feature>
<name>A0A1C7M203_GRIFR</name>
<comment type="caution">
    <text evidence="2">The sequence shown here is derived from an EMBL/GenBank/DDBJ whole genome shotgun (WGS) entry which is preliminary data.</text>
</comment>
<feature type="compositionally biased region" description="Low complexity" evidence="1">
    <location>
        <begin position="171"/>
        <end position="183"/>
    </location>
</feature>
<keyword evidence="3" id="KW-1185">Reference proteome</keyword>
<feature type="region of interest" description="Disordered" evidence="1">
    <location>
        <begin position="140"/>
        <end position="191"/>
    </location>
</feature>
<evidence type="ECO:0000313" key="2">
    <source>
        <dbReference type="EMBL" id="OBZ69094.1"/>
    </source>
</evidence>
<evidence type="ECO:0000256" key="1">
    <source>
        <dbReference type="SAM" id="MobiDB-lite"/>
    </source>
</evidence>
<dbReference type="OrthoDB" id="3236040at2759"/>